<evidence type="ECO:0000313" key="10">
    <source>
        <dbReference type="Proteomes" id="UP001595868"/>
    </source>
</evidence>
<keyword evidence="6" id="KW-1133">Transmembrane helix</keyword>
<keyword evidence="2" id="KW-0479">Metal-binding</keyword>
<keyword evidence="6" id="KW-0472">Membrane</keyword>
<evidence type="ECO:0000256" key="1">
    <source>
        <dbReference type="ARBA" id="ARBA00004196"/>
    </source>
</evidence>
<feature type="signal peptide" evidence="7">
    <location>
        <begin position="1"/>
        <end position="35"/>
    </location>
</feature>
<dbReference type="InterPro" id="IPR014756">
    <property type="entry name" value="Ig_E-set"/>
</dbReference>
<dbReference type="EMBL" id="JBHSBN010000017">
    <property type="protein sequence ID" value="MFC4108619.1"/>
    <property type="molecule type" value="Genomic_DNA"/>
</dbReference>
<reference evidence="10" key="1">
    <citation type="journal article" date="2019" name="Int. J. Syst. Evol. Microbiol.">
        <title>The Global Catalogue of Microorganisms (GCM) 10K type strain sequencing project: providing services to taxonomists for standard genome sequencing and annotation.</title>
        <authorList>
            <consortium name="The Broad Institute Genomics Platform"/>
            <consortium name="The Broad Institute Genome Sequencing Center for Infectious Disease"/>
            <person name="Wu L."/>
            <person name="Ma J."/>
        </authorList>
    </citation>
    <scope>NUCLEOTIDE SEQUENCE [LARGE SCALE GENOMIC DNA]</scope>
    <source>
        <strain evidence="10">2902at01</strain>
    </source>
</reference>
<evidence type="ECO:0000259" key="8">
    <source>
        <dbReference type="Pfam" id="PF04234"/>
    </source>
</evidence>
<dbReference type="Proteomes" id="UP001595868">
    <property type="component" value="Unassembled WGS sequence"/>
</dbReference>
<protein>
    <submittedName>
        <fullName evidence="9">Copper resistance protein CopC</fullName>
    </submittedName>
</protein>
<dbReference type="RefSeq" id="WP_377549146.1">
    <property type="nucleotide sequence ID" value="NZ_JBHSBN010000017.1"/>
</dbReference>
<feature type="compositionally biased region" description="Low complexity" evidence="5">
    <location>
        <begin position="137"/>
        <end position="171"/>
    </location>
</feature>
<accession>A0ABV8KR86</accession>
<comment type="caution">
    <text evidence="9">The sequence shown here is derived from an EMBL/GenBank/DDBJ whole genome shotgun (WGS) entry which is preliminary data.</text>
</comment>
<evidence type="ECO:0000256" key="6">
    <source>
        <dbReference type="SAM" id="Phobius"/>
    </source>
</evidence>
<dbReference type="Gene3D" id="2.60.40.1220">
    <property type="match status" value="1"/>
</dbReference>
<name>A0ABV8KR86_9ACTN</name>
<feature type="chain" id="PRO_5045337643" evidence="7">
    <location>
        <begin position="36"/>
        <end position="207"/>
    </location>
</feature>
<evidence type="ECO:0000256" key="3">
    <source>
        <dbReference type="ARBA" id="ARBA00022729"/>
    </source>
</evidence>
<organism evidence="9 10">
    <name type="scientific">Micromonospora zhanjiangensis</name>
    <dbReference type="NCBI Taxonomy" id="1522057"/>
    <lineage>
        <taxon>Bacteria</taxon>
        <taxon>Bacillati</taxon>
        <taxon>Actinomycetota</taxon>
        <taxon>Actinomycetes</taxon>
        <taxon>Micromonosporales</taxon>
        <taxon>Micromonosporaceae</taxon>
        <taxon>Micromonospora</taxon>
    </lineage>
</organism>
<keyword evidence="10" id="KW-1185">Reference proteome</keyword>
<evidence type="ECO:0000256" key="4">
    <source>
        <dbReference type="ARBA" id="ARBA00023008"/>
    </source>
</evidence>
<evidence type="ECO:0000256" key="7">
    <source>
        <dbReference type="SAM" id="SignalP"/>
    </source>
</evidence>
<dbReference type="Pfam" id="PF04234">
    <property type="entry name" value="CopC"/>
    <property type="match status" value="1"/>
</dbReference>
<dbReference type="PANTHER" id="PTHR34820">
    <property type="entry name" value="INNER MEMBRANE PROTEIN YEBZ"/>
    <property type="match status" value="1"/>
</dbReference>
<gene>
    <name evidence="9" type="ORF">ACFOX0_22130</name>
</gene>
<comment type="subcellular location">
    <subcellularLocation>
        <location evidence="1">Cell envelope</location>
    </subcellularLocation>
</comment>
<sequence length="207" mass="20657">MPASFRSFRPSLVRLAGAALAALLVVPLVAGPAEAHNALRSADPARDATLTAPPATVTLEFMESLDPAFTTVRITDGDRRPVPTGAPVVTGGKATIGLNRALTNGTYTVAYRVVSKDGHPVQGSYPFTVAAPGAAAAPRTTGAAPTTAAEAGSPSVTTGAGPASSTPAAAADSDDGPEVWLLVAAGMPVLIAAGAVGLLFRRRKPPA</sequence>
<dbReference type="InterPro" id="IPR007348">
    <property type="entry name" value="CopC_dom"/>
</dbReference>
<dbReference type="SUPFAM" id="SSF81296">
    <property type="entry name" value="E set domains"/>
    <property type="match status" value="1"/>
</dbReference>
<feature type="region of interest" description="Disordered" evidence="5">
    <location>
        <begin position="137"/>
        <end position="172"/>
    </location>
</feature>
<keyword evidence="6" id="KW-0812">Transmembrane</keyword>
<feature type="transmembrane region" description="Helical" evidence="6">
    <location>
        <begin position="179"/>
        <end position="200"/>
    </location>
</feature>
<proteinExistence type="predicted"/>
<feature type="domain" description="CopC" evidence="8">
    <location>
        <begin position="36"/>
        <end position="129"/>
    </location>
</feature>
<evidence type="ECO:0000256" key="5">
    <source>
        <dbReference type="SAM" id="MobiDB-lite"/>
    </source>
</evidence>
<evidence type="ECO:0000256" key="2">
    <source>
        <dbReference type="ARBA" id="ARBA00022723"/>
    </source>
</evidence>
<dbReference type="InterPro" id="IPR032694">
    <property type="entry name" value="CopC/D"/>
</dbReference>
<keyword evidence="3 7" id="KW-0732">Signal</keyword>
<dbReference type="InterPro" id="IPR014755">
    <property type="entry name" value="Cu-Rt/internalin_Ig-like"/>
</dbReference>
<evidence type="ECO:0000313" key="9">
    <source>
        <dbReference type="EMBL" id="MFC4108619.1"/>
    </source>
</evidence>
<dbReference type="PANTHER" id="PTHR34820:SF4">
    <property type="entry name" value="INNER MEMBRANE PROTEIN YEBZ"/>
    <property type="match status" value="1"/>
</dbReference>
<keyword evidence="4" id="KW-0186">Copper</keyword>